<dbReference type="EMBL" id="UOGF01000021">
    <property type="protein sequence ID" value="VAX26976.1"/>
    <property type="molecule type" value="Genomic_DNA"/>
</dbReference>
<protein>
    <recommendedName>
        <fullName evidence="8">ATP synthase protein I2</fullName>
    </recommendedName>
</protein>
<dbReference type="AlphaFoldDB" id="A0A3B1C8Z3"/>
<keyword evidence="4 6" id="KW-1133">Transmembrane helix</keyword>
<feature type="transmembrane region" description="Helical" evidence="6">
    <location>
        <begin position="115"/>
        <end position="132"/>
    </location>
</feature>
<evidence type="ECO:0000256" key="3">
    <source>
        <dbReference type="ARBA" id="ARBA00022692"/>
    </source>
</evidence>
<feature type="transmembrane region" description="Helical" evidence="6">
    <location>
        <begin position="33"/>
        <end position="50"/>
    </location>
</feature>
<evidence type="ECO:0000256" key="4">
    <source>
        <dbReference type="ARBA" id="ARBA00022989"/>
    </source>
</evidence>
<accession>A0A3B1C8Z3</accession>
<keyword evidence="5 6" id="KW-0472">Membrane</keyword>
<feature type="transmembrane region" description="Helical" evidence="6">
    <location>
        <begin position="92"/>
        <end position="109"/>
    </location>
</feature>
<evidence type="ECO:0000256" key="5">
    <source>
        <dbReference type="ARBA" id="ARBA00023136"/>
    </source>
</evidence>
<evidence type="ECO:0000256" key="2">
    <source>
        <dbReference type="ARBA" id="ARBA00022475"/>
    </source>
</evidence>
<evidence type="ECO:0000256" key="1">
    <source>
        <dbReference type="ARBA" id="ARBA00004651"/>
    </source>
</evidence>
<dbReference type="InterPro" id="IPR005598">
    <property type="entry name" value="ATP_synth_I"/>
</dbReference>
<gene>
    <name evidence="7" type="ORF">MNBD_NITROSPIRAE01-1707</name>
</gene>
<comment type="subcellular location">
    <subcellularLocation>
        <location evidence="1">Cell membrane</location>
        <topology evidence="1">Multi-pass membrane protein</topology>
    </subcellularLocation>
</comment>
<reference evidence="7" key="1">
    <citation type="submission" date="2018-06" db="EMBL/GenBank/DDBJ databases">
        <authorList>
            <person name="Zhirakovskaya E."/>
        </authorList>
    </citation>
    <scope>NUCLEOTIDE SEQUENCE</scope>
</reference>
<dbReference type="Pfam" id="PF03899">
    <property type="entry name" value="ATP-synt_I"/>
    <property type="match status" value="1"/>
</dbReference>
<organism evidence="7">
    <name type="scientific">hydrothermal vent metagenome</name>
    <dbReference type="NCBI Taxonomy" id="652676"/>
    <lineage>
        <taxon>unclassified sequences</taxon>
        <taxon>metagenomes</taxon>
        <taxon>ecological metagenomes</taxon>
    </lineage>
</organism>
<keyword evidence="2" id="KW-1003">Cell membrane</keyword>
<keyword evidence="3 6" id="KW-0812">Transmembrane</keyword>
<sequence length="138" mass="16064">MKNPAAEKPPKATRIPIDRARFLEKTNTSLKKIERTSLLILLVIGLSGWLLSKETGLSLLIGGFLAMLHFRSLHRMFQKRILFPREWLKTKFIYSVGLFFILCFFFWVIQWEGITRSAIITGFLLSTGAIFWESTRKR</sequence>
<proteinExistence type="predicted"/>
<evidence type="ECO:0008006" key="8">
    <source>
        <dbReference type="Google" id="ProtNLM"/>
    </source>
</evidence>
<feature type="transmembrane region" description="Helical" evidence="6">
    <location>
        <begin position="56"/>
        <end position="72"/>
    </location>
</feature>
<name>A0A3B1C8Z3_9ZZZZ</name>
<evidence type="ECO:0000313" key="7">
    <source>
        <dbReference type="EMBL" id="VAX26976.1"/>
    </source>
</evidence>
<evidence type="ECO:0000256" key="6">
    <source>
        <dbReference type="SAM" id="Phobius"/>
    </source>
</evidence>